<evidence type="ECO:0000313" key="1">
    <source>
        <dbReference type="EMBL" id="CAK4033422.1"/>
    </source>
</evidence>
<proteinExistence type="predicted"/>
<reference evidence="1" key="1">
    <citation type="submission" date="2023-11" db="EMBL/GenBank/DDBJ databases">
        <authorList>
            <person name="Alioto T."/>
            <person name="Alioto T."/>
            <person name="Gomez Garrido J."/>
        </authorList>
    </citation>
    <scope>NUCLEOTIDE SEQUENCE</scope>
</reference>
<sequence length="228" mass="26265">MPYFRDQVVRELTSLYELLVRMYLPDDAIRYPPPGGWPHIDGKRFAFMEKAETVIDLMRHIPYIRQERHLDAFLVYPGVICNDYSGNHFEQSATKHKDPGLFEPMEDHKLSPSHIAIGRPSVSDDGYFIFINTKDGSVRRDDFVVGIHETFADVTELCKSMKEEFLALRCIPMDTETIDGDSGRFPLHESTAEVKDAYQRHGWPSATFQKAQCAVEVAETMYNYRGSY</sequence>
<name>A0AAI8Z6Q8_9PEZI</name>
<evidence type="ECO:0000313" key="2">
    <source>
        <dbReference type="Proteomes" id="UP001296104"/>
    </source>
</evidence>
<dbReference type="Proteomes" id="UP001296104">
    <property type="component" value="Unassembled WGS sequence"/>
</dbReference>
<accession>A0AAI8Z6Q8</accession>
<dbReference type="AlphaFoldDB" id="A0AAI8Z6Q8"/>
<gene>
    <name evidence="1" type="ORF">LECACI_7A008580</name>
</gene>
<organism evidence="1 2">
    <name type="scientific">Lecanosticta acicola</name>
    <dbReference type="NCBI Taxonomy" id="111012"/>
    <lineage>
        <taxon>Eukaryota</taxon>
        <taxon>Fungi</taxon>
        <taxon>Dikarya</taxon>
        <taxon>Ascomycota</taxon>
        <taxon>Pezizomycotina</taxon>
        <taxon>Dothideomycetes</taxon>
        <taxon>Dothideomycetidae</taxon>
        <taxon>Mycosphaerellales</taxon>
        <taxon>Mycosphaerellaceae</taxon>
        <taxon>Lecanosticta</taxon>
    </lineage>
</organism>
<comment type="caution">
    <text evidence="1">The sequence shown here is derived from an EMBL/GenBank/DDBJ whole genome shotgun (WGS) entry which is preliminary data.</text>
</comment>
<dbReference type="EMBL" id="CAVMBE010000085">
    <property type="protein sequence ID" value="CAK4033422.1"/>
    <property type="molecule type" value="Genomic_DNA"/>
</dbReference>
<keyword evidence="2" id="KW-1185">Reference proteome</keyword>
<protein>
    <submittedName>
        <fullName evidence="1">Uncharacterized protein</fullName>
    </submittedName>
</protein>